<evidence type="ECO:0000313" key="1">
    <source>
        <dbReference type="EMBL" id="QTX33732.1"/>
    </source>
</evidence>
<protein>
    <submittedName>
        <fullName evidence="1">Uncharacterized protein</fullName>
    </submittedName>
</protein>
<keyword evidence="2" id="KW-1185">Reference proteome</keyword>
<gene>
    <name evidence="1" type="ORF">KAR29_07750</name>
</gene>
<dbReference type="Proteomes" id="UP000671879">
    <property type="component" value="Chromosome"/>
</dbReference>
<reference evidence="2" key="1">
    <citation type="submission" date="2021-04" db="EMBL/GenBank/DDBJ databases">
        <title>A novel Synergistetes isolate from a pyrite-forming mixed culture.</title>
        <authorList>
            <person name="Bunk B."/>
            <person name="Sproer C."/>
            <person name="Spring S."/>
            <person name="Pester M."/>
        </authorList>
    </citation>
    <scope>NUCLEOTIDE SEQUENCE [LARGE SCALE GENOMIC DNA]</scope>
    <source>
        <strain evidence="2">J.5.4.2-T.3.5.2</strain>
    </source>
</reference>
<organism evidence="1 2">
    <name type="scientific">Aminithiophilus ramosus</name>
    <dbReference type="NCBI Taxonomy" id="3029084"/>
    <lineage>
        <taxon>Bacteria</taxon>
        <taxon>Thermotogati</taxon>
        <taxon>Synergistota</taxon>
        <taxon>Synergistia</taxon>
        <taxon>Synergistales</taxon>
        <taxon>Aminithiophilaceae</taxon>
        <taxon>Aminithiophilus</taxon>
    </lineage>
</organism>
<name>A0A9Q7F1A6_9BACT</name>
<dbReference type="KEGG" id="aram:KAR29_07750"/>
<accession>A0A9Q7F1A6</accession>
<dbReference type="EMBL" id="CP072943">
    <property type="protein sequence ID" value="QTX33732.1"/>
    <property type="molecule type" value="Genomic_DNA"/>
</dbReference>
<evidence type="ECO:0000313" key="2">
    <source>
        <dbReference type="Proteomes" id="UP000671879"/>
    </source>
</evidence>
<dbReference type="AlphaFoldDB" id="A0A9Q7F1A6"/>
<sequence length="334" mass="36029">MAQRKERFLFRMEIPLSIGAETLVRLPSGEIFHGGKVLALPGSSKWPAYTASRWARPGTVAATAVNAIHLLLSIEEERGRTISLLPGETFAPAAGEGNAVVIDVPAGKGFFGAWAPTVGSAVTIMARDGSLRPLNAQTPPLPGERLIVDVVERPGPYMVEIDNRPGGDVLAWIDGYGARKIASVVRPLGGVGRFGGSQFQSPSRLRANHTGVVCISTSPRGDVGGFQILPLLHAHSPEMKSAWELTQWLIVEPVDDGDLVGTAPLFSDYLVPGPAEDESLWDLWSTYGRRSLVLCRLDDGPWRKLPVLVGRDDGALKAVTRLKIYFPWTSEPGK</sequence>
<proteinExistence type="predicted"/>